<accession>A0ABR9ZGA1</accession>
<dbReference type="InterPro" id="IPR006429">
    <property type="entry name" value="Phage_lambda_portal"/>
</dbReference>
<evidence type="ECO:0000313" key="1">
    <source>
        <dbReference type="EMBL" id="MBF4376735.1"/>
    </source>
</evidence>
<keyword evidence="2" id="KW-1185">Reference proteome</keyword>
<gene>
    <name evidence="1" type="ORF">EAY46_27530</name>
</gene>
<evidence type="ECO:0000313" key="2">
    <source>
        <dbReference type="Proteomes" id="UP000726136"/>
    </source>
</evidence>
<feature type="non-terminal residue" evidence="1">
    <location>
        <position position="241"/>
    </location>
</feature>
<organism evidence="1 2">
    <name type="scientific">Vibrio anguillarum</name>
    <name type="common">Listonella anguillarum</name>
    <dbReference type="NCBI Taxonomy" id="55601"/>
    <lineage>
        <taxon>Bacteria</taxon>
        <taxon>Pseudomonadati</taxon>
        <taxon>Pseudomonadota</taxon>
        <taxon>Gammaproteobacteria</taxon>
        <taxon>Vibrionales</taxon>
        <taxon>Vibrionaceae</taxon>
        <taxon>Vibrio</taxon>
    </lineage>
</organism>
<name>A0ABR9ZGA1_VIBAN</name>
<dbReference type="Pfam" id="PF05136">
    <property type="entry name" value="Phage_portal_2"/>
    <property type="match status" value="1"/>
</dbReference>
<protein>
    <submittedName>
        <fullName evidence="1">Phage portal protein</fullName>
    </submittedName>
</protein>
<proteinExistence type="predicted"/>
<comment type="caution">
    <text evidence="1">The sequence shown here is derived from an EMBL/GenBank/DDBJ whole genome shotgun (WGS) entry which is preliminary data.</text>
</comment>
<feature type="non-terminal residue" evidence="1">
    <location>
        <position position="1"/>
    </location>
</feature>
<dbReference type="EMBL" id="RDPI01001060">
    <property type="protein sequence ID" value="MBF4376735.1"/>
    <property type="molecule type" value="Genomic_DNA"/>
</dbReference>
<dbReference type="RefSeq" id="WP_194664822.1">
    <property type="nucleotide sequence ID" value="NZ_RDPI01001060.1"/>
</dbReference>
<sequence>DDALLPVLPQAQARADDVIRNNGIAANGIQLHQDHIIGSESRLSYKPNWHLLGIKPDQGFVKDVEAIFRDIAEDPNCYIDAERKRTFTMMMRESVATHAYSGDVMAKPEIIQDPHSPFATCIRMVAPKKVTNPSRRMDTNQFRAGVELNNLGQAVAYHVEQGGNRFGLGREWRRVPKRLRNGRIGFIHVFEPIEAGQTRGVNKFLSSLEQIKMLDTLQNTTLQKAIVNAMYAASIESELGS</sequence>
<reference evidence="1 2" key="1">
    <citation type="journal article" date="2021" name="PeerJ">
        <title>Analysis of 44 Vibrio anguillarum genomes reveals high genetic diversity.</title>
        <authorList>
            <person name="Hansen M.J."/>
            <person name="Dalsgaard I."/>
        </authorList>
    </citation>
    <scope>NUCLEOTIDE SEQUENCE [LARGE SCALE GENOMIC DNA]</scope>
    <source>
        <strain evidence="1 2">040915-1/1B</strain>
    </source>
</reference>
<dbReference type="Proteomes" id="UP000726136">
    <property type="component" value="Unassembled WGS sequence"/>
</dbReference>